<comment type="caution">
    <text evidence="1">The sequence shown here is derived from an EMBL/GenBank/DDBJ whole genome shotgun (WGS) entry which is preliminary data.</text>
</comment>
<accession>A0A7W7YJ96</accession>
<organism evidence="1 2">
    <name type="scientific">Prosthecobacter dejongeii</name>
    <dbReference type="NCBI Taxonomy" id="48465"/>
    <lineage>
        <taxon>Bacteria</taxon>
        <taxon>Pseudomonadati</taxon>
        <taxon>Verrucomicrobiota</taxon>
        <taxon>Verrucomicrobiia</taxon>
        <taxon>Verrucomicrobiales</taxon>
        <taxon>Verrucomicrobiaceae</taxon>
        <taxon>Prosthecobacter</taxon>
    </lineage>
</organism>
<evidence type="ECO:0000313" key="1">
    <source>
        <dbReference type="EMBL" id="MBB5037102.1"/>
    </source>
</evidence>
<dbReference type="Proteomes" id="UP000534294">
    <property type="component" value="Unassembled WGS sequence"/>
</dbReference>
<name>A0A7W7YJ96_9BACT</name>
<protein>
    <submittedName>
        <fullName evidence="1">Uncharacterized protein</fullName>
    </submittedName>
</protein>
<sequence>MSDLARAEDCRFLTRKVLYSRPTAALPVEAIVHQSNRLGGDYTAQEIQAAAEFLAGLEPSQVKQTKATLGSTLYFQITSAGILAYERNE</sequence>
<dbReference type="RefSeq" id="WP_184206658.1">
    <property type="nucleotide sequence ID" value="NZ_JACHIF010000002.1"/>
</dbReference>
<proteinExistence type="predicted"/>
<evidence type="ECO:0000313" key="2">
    <source>
        <dbReference type="Proteomes" id="UP000534294"/>
    </source>
</evidence>
<gene>
    <name evidence="1" type="ORF">HNQ64_001344</name>
</gene>
<reference evidence="1 2" key="1">
    <citation type="submission" date="2020-08" db="EMBL/GenBank/DDBJ databases">
        <title>Genomic Encyclopedia of Type Strains, Phase IV (KMG-IV): sequencing the most valuable type-strain genomes for metagenomic binning, comparative biology and taxonomic classification.</title>
        <authorList>
            <person name="Goeker M."/>
        </authorList>
    </citation>
    <scope>NUCLEOTIDE SEQUENCE [LARGE SCALE GENOMIC DNA]</scope>
    <source>
        <strain evidence="1 2">DSM 12251</strain>
    </source>
</reference>
<dbReference type="EMBL" id="JACHIF010000002">
    <property type="protein sequence ID" value="MBB5037102.1"/>
    <property type="molecule type" value="Genomic_DNA"/>
</dbReference>
<keyword evidence="2" id="KW-1185">Reference proteome</keyword>
<dbReference type="AlphaFoldDB" id="A0A7W7YJ96"/>